<organism evidence="2 3">
    <name type="scientific">Neonectria ditissima</name>
    <dbReference type="NCBI Taxonomy" id="78410"/>
    <lineage>
        <taxon>Eukaryota</taxon>
        <taxon>Fungi</taxon>
        <taxon>Dikarya</taxon>
        <taxon>Ascomycota</taxon>
        <taxon>Pezizomycotina</taxon>
        <taxon>Sordariomycetes</taxon>
        <taxon>Hypocreomycetidae</taxon>
        <taxon>Hypocreales</taxon>
        <taxon>Nectriaceae</taxon>
        <taxon>Neonectria</taxon>
    </lineage>
</organism>
<accession>A0A0P7BV45</accession>
<sequence>MDETIISAEEQRKLLRLLSALLSGANPTVAFNEADSQDSGAEKPPSGGGYFAPGTKILTRSGEINIEDIQADSQIVTRAGESPEYGVCSGKTAVVDEASSDILLYGLNYEQPFFSASSVFHTTTGRRALDPESALRENLSAEDNIGRLSVGRVLLHTADGKSYNPVPIQQLQSAQANSTLISGIHLKEGARSYHANGFLMYVNYPEITNENVAKMIGTLPEKQRLEVLSRFPKLRPLLEELDDKKPRAFEPDFESRHGRPMAQQYLNHSWNISCRDDGGPLDHSGYTLEVREGEVFIDDELCDSARVDKSSISWQRYLEGEGWEHGLLKINYERMDGEGMIYHGSEDQSTPGSQAHRIHATPLG</sequence>
<dbReference type="AlphaFoldDB" id="A0A0P7BV45"/>
<dbReference type="EMBL" id="LKCW01000024">
    <property type="protein sequence ID" value="KPM43987.1"/>
    <property type="molecule type" value="Genomic_DNA"/>
</dbReference>
<evidence type="ECO:0000256" key="1">
    <source>
        <dbReference type="SAM" id="MobiDB-lite"/>
    </source>
</evidence>
<dbReference type="OrthoDB" id="5383572at2759"/>
<gene>
    <name evidence="2" type="ORF">AK830_g2506</name>
</gene>
<protein>
    <submittedName>
        <fullName evidence="2">Uncharacterized protein</fullName>
    </submittedName>
</protein>
<dbReference type="Proteomes" id="UP000050424">
    <property type="component" value="Unassembled WGS sequence"/>
</dbReference>
<name>A0A0P7BV45_9HYPO</name>
<keyword evidence="3" id="KW-1185">Reference proteome</keyword>
<evidence type="ECO:0000313" key="3">
    <source>
        <dbReference type="Proteomes" id="UP000050424"/>
    </source>
</evidence>
<comment type="caution">
    <text evidence="2">The sequence shown here is derived from an EMBL/GenBank/DDBJ whole genome shotgun (WGS) entry which is preliminary data.</text>
</comment>
<reference evidence="2 3" key="1">
    <citation type="submission" date="2015-09" db="EMBL/GenBank/DDBJ databases">
        <title>Draft genome of a European isolate of the apple canker pathogen Neonectria ditissima.</title>
        <authorList>
            <person name="Gomez-Cortecero A."/>
            <person name="Harrison R.J."/>
            <person name="Armitage A.D."/>
        </authorList>
    </citation>
    <scope>NUCLEOTIDE SEQUENCE [LARGE SCALE GENOMIC DNA]</scope>
    <source>
        <strain evidence="2 3">R09/05</strain>
    </source>
</reference>
<proteinExistence type="predicted"/>
<feature type="region of interest" description="Disordered" evidence="1">
    <location>
        <begin position="345"/>
        <end position="364"/>
    </location>
</feature>
<evidence type="ECO:0000313" key="2">
    <source>
        <dbReference type="EMBL" id="KPM43987.1"/>
    </source>
</evidence>